<organism evidence="1">
    <name type="scientific">Amphimedon queenslandica</name>
    <name type="common">Sponge</name>
    <dbReference type="NCBI Taxonomy" id="400682"/>
    <lineage>
        <taxon>Eukaryota</taxon>
        <taxon>Metazoa</taxon>
        <taxon>Porifera</taxon>
        <taxon>Demospongiae</taxon>
        <taxon>Heteroscleromorpha</taxon>
        <taxon>Haplosclerida</taxon>
        <taxon>Niphatidae</taxon>
        <taxon>Amphimedon</taxon>
    </lineage>
</organism>
<dbReference type="EnsemblMetazoa" id="Aqu2.1.41710_001">
    <property type="protein sequence ID" value="Aqu2.1.41710_001"/>
    <property type="gene ID" value="Aqu2.1.41710"/>
</dbReference>
<proteinExistence type="predicted"/>
<evidence type="ECO:0000313" key="1">
    <source>
        <dbReference type="EnsemblMetazoa" id="Aqu2.1.41710_001"/>
    </source>
</evidence>
<accession>A0A1X7VPD8</accession>
<dbReference type="AlphaFoldDB" id="A0A1X7VPD8"/>
<reference evidence="1" key="1">
    <citation type="submission" date="2017-05" db="UniProtKB">
        <authorList>
            <consortium name="EnsemblMetazoa"/>
        </authorList>
    </citation>
    <scope>IDENTIFICATION</scope>
</reference>
<dbReference type="InParanoid" id="A0A1X7VPD8"/>
<protein>
    <submittedName>
        <fullName evidence="1">Uncharacterized protein</fullName>
    </submittedName>
</protein>
<sequence length="42" mass="5340">MRRLCSYLWSYLVWSGYMRSRLWSMDYSIDKLYLFLIYFLLS</sequence>
<name>A0A1X7VPD8_AMPQE</name>